<evidence type="ECO:0000313" key="1">
    <source>
        <dbReference type="EMBL" id="AIG78472.1"/>
    </source>
</evidence>
<dbReference type="EMBL" id="CP008953">
    <property type="protein sequence ID" value="AIG78472.1"/>
    <property type="molecule type" value="Genomic_DNA"/>
</dbReference>
<dbReference type="AlphaFoldDB" id="A0A075UWB4"/>
<protein>
    <submittedName>
        <fullName evidence="1">Uncharacterized protein</fullName>
    </submittedName>
</protein>
<reference evidence="1 2" key="1">
    <citation type="journal article" date="2014" name="J. Biotechnol.">
        <title>Complete genome sequence of the actinobacterium Amycolatopsis japonica MG417-CF17(T) (=DSM 44213T) producing (S,S)-N,N'-ethylenediaminedisuccinic acid.</title>
        <authorList>
            <person name="Stegmann E."/>
            <person name="Albersmeier A."/>
            <person name="Spohn M."/>
            <person name="Gert H."/>
            <person name="Weber T."/>
            <person name="Wohlleben W."/>
            <person name="Kalinowski J."/>
            <person name="Ruckert C."/>
        </authorList>
    </citation>
    <scope>NUCLEOTIDE SEQUENCE [LARGE SCALE GENOMIC DNA]</scope>
    <source>
        <strain evidence="2">MG417-CF17 (DSM 44213)</strain>
    </source>
</reference>
<keyword evidence="2" id="KW-1185">Reference proteome</keyword>
<evidence type="ECO:0000313" key="2">
    <source>
        <dbReference type="Proteomes" id="UP000028492"/>
    </source>
</evidence>
<dbReference type="STRING" id="208439.AJAP_28170"/>
<dbReference type="KEGG" id="aja:AJAP_28170"/>
<organism evidence="1 2">
    <name type="scientific">Amycolatopsis japonica</name>
    <dbReference type="NCBI Taxonomy" id="208439"/>
    <lineage>
        <taxon>Bacteria</taxon>
        <taxon>Bacillati</taxon>
        <taxon>Actinomycetota</taxon>
        <taxon>Actinomycetes</taxon>
        <taxon>Pseudonocardiales</taxon>
        <taxon>Pseudonocardiaceae</taxon>
        <taxon>Amycolatopsis</taxon>
        <taxon>Amycolatopsis japonica group</taxon>
    </lineage>
</organism>
<proteinExistence type="predicted"/>
<name>A0A075UWB4_9PSEU</name>
<dbReference type="Proteomes" id="UP000028492">
    <property type="component" value="Chromosome"/>
</dbReference>
<dbReference type="HOGENOM" id="CLU_2257817_0_0_11"/>
<accession>A0A075UWB4</accession>
<gene>
    <name evidence="1" type="ORF">AJAP_28170</name>
</gene>
<sequence length="103" mass="11751">MPTFVRKPNVFDEFQITEGTTLDDLVTFVGDAPGLILTALDRSPDGPEFILRGRYTPGDITSIYLEMRPGGYFRIERGPIRFGILVSFEETSLFDEPWFVRET</sequence>
<dbReference type="RefSeq" id="WP_038516759.1">
    <property type="nucleotide sequence ID" value="NZ_CP008953.1"/>
</dbReference>